<dbReference type="InterPro" id="IPR043502">
    <property type="entry name" value="DNA/RNA_pol_sf"/>
</dbReference>
<gene>
    <name evidence="3" type="primary">LOC107460738</name>
</gene>
<evidence type="ECO:0000313" key="3">
    <source>
        <dbReference type="RefSeq" id="XP_020984439.2"/>
    </source>
</evidence>
<protein>
    <submittedName>
        <fullName evidence="3">Uncharacterized mitochondrial protein AtMg00810-like</fullName>
    </submittedName>
</protein>
<feature type="domain" description="Reverse transcriptase Ty1/copia-type" evidence="1">
    <location>
        <begin position="1"/>
        <end position="161"/>
    </location>
</feature>
<reference evidence="2" key="1">
    <citation type="journal article" date="2016" name="Nat. Genet.">
        <title>The genome sequences of Arachis duranensis and Arachis ipaensis, the diploid ancestors of cultivated peanut.</title>
        <authorList>
            <person name="Bertioli D.J."/>
            <person name="Cannon S.B."/>
            <person name="Froenicke L."/>
            <person name="Huang G."/>
            <person name="Farmer A.D."/>
            <person name="Cannon E.K."/>
            <person name="Liu X."/>
            <person name="Gao D."/>
            <person name="Clevenger J."/>
            <person name="Dash S."/>
            <person name="Ren L."/>
            <person name="Moretzsohn M.C."/>
            <person name="Shirasawa K."/>
            <person name="Huang W."/>
            <person name="Vidigal B."/>
            <person name="Abernathy B."/>
            <person name="Chu Y."/>
            <person name="Niederhuth C.E."/>
            <person name="Umale P."/>
            <person name="Araujo A.C."/>
            <person name="Kozik A."/>
            <person name="Kim K.D."/>
            <person name="Burow M.D."/>
            <person name="Varshney R.K."/>
            <person name="Wang X."/>
            <person name="Zhang X."/>
            <person name="Barkley N."/>
            <person name="Guimaraes P.M."/>
            <person name="Isobe S."/>
            <person name="Guo B."/>
            <person name="Liao B."/>
            <person name="Stalker H.T."/>
            <person name="Schmitz R.J."/>
            <person name="Scheffler B.E."/>
            <person name="Leal-Bertioli S.C."/>
            <person name="Xun X."/>
            <person name="Jackson S.A."/>
            <person name="Michelmore R."/>
            <person name="Ozias-Akins P."/>
        </authorList>
    </citation>
    <scope>NUCLEOTIDE SEQUENCE [LARGE SCALE GENOMIC DNA]</scope>
    <source>
        <strain evidence="2">cv. V14167</strain>
    </source>
</reference>
<dbReference type="RefSeq" id="XP_020984439.2">
    <property type="nucleotide sequence ID" value="XM_021128780.2"/>
</dbReference>
<dbReference type="InterPro" id="IPR013103">
    <property type="entry name" value="RVT_2"/>
</dbReference>
<dbReference type="CDD" id="cd09272">
    <property type="entry name" value="RNase_HI_RT_Ty1"/>
    <property type="match status" value="1"/>
</dbReference>
<dbReference type="PANTHER" id="PTHR11439:SF461">
    <property type="entry name" value="OS10G0432200 PROTEIN"/>
    <property type="match status" value="1"/>
</dbReference>
<keyword evidence="2" id="KW-1185">Reference proteome</keyword>
<dbReference type="AlphaFoldDB" id="A0A6P5MGU5"/>
<dbReference type="SUPFAM" id="SSF56672">
    <property type="entry name" value="DNA/RNA polymerases"/>
    <property type="match status" value="1"/>
</dbReference>
<dbReference type="GeneID" id="107460738"/>
<reference evidence="3" key="2">
    <citation type="submission" date="2025-08" db="UniProtKB">
        <authorList>
            <consortium name="RefSeq"/>
        </authorList>
    </citation>
    <scope>IDENTIFICATION</scope>
    <source>
        <tissue evidence="3">Whole plant</tissue>
    </source>
</reference>
<dbReference type="PANTHER" id="PTHR11439">
    <property type="entry name" value="GAG-POL-RELATED RETROTRANSPOSON"/>
    <property type="match status" value="1"/>
</dbReference>
<evidence type="ECO:0000313" key="2">
    <source>
        <dbReference type="Proteomes" id="UP000515211"/>
    </source>
</evidence>
<sequence length="412" mass="46403">MDVKNAFLNGDLKKTVYMKPPPGYPCPSDKVCLLRKALYGLKQVPREWFDKFSTTICNLGFTSSPHENALFIRKSERGVVLLLLYVDDMIITGDDIDGISDLKASLHRTFEMKDLGSLSYFLGLEVISTDDGIYLSQAEYASDLLARAGITDSRTESTPLEPNVRFTPMDGTILDNPTLYRQLVGGLVYLIVTRPDIAYPVHVLSQFLSDPRTTHYAAVLRILRYIKGTLFHGLYFSAHSSLSLQAYSDADWVGDSTDRRSTTGYCLFLGDALISWRAKKQTFTARSSTEVEYRALADTTAEVVSVRWLLEDLGAPQSSPTNVFCDNRSAIQIAHNDVFHERTKHIELDCHFVRQRILIDAIRLIAVGTLDQTADIFTKAHHPTRFWTLLFKLKLNTNSHTSSFTTVRLSII</sequence>
<accession>A0A6P5MGU5</accession>
<proteinExistence type="predicted"/>
<dbReference type="KEGG" id="adu:107460738"/>
<name>A0A6P5MGU5_ARADU</name>
<organism evidence="2 3">
    <name type="scientific">Arachis duranensis</name>
    <name type="common">Wild peanut</name>
    <dbReference type="NCBI Taxonomy" id="130453"/>
    <lineage>
        <taxon>Eukaryota</taxon>
        <taxon>Viridiplantae</taxon>
        <taxon>Streptophyta</taxon>
        <taxon>Embryophyta</taxon>
        <taxon>Tracheophyta</taxon>
        <taxon>Spermatophyta</taxon>
        <taxon>Magnoliopsida</taxon>
        <taxon>eudicotyledons</taxon>
        <taxon>Gunneridae</taxon>
        <taxon>Pentapetalae</taxon>
        <taxon>rosids</taxon>
        <taxon>fabids</taxon>
        <taxon>Fabales</taxon>
        <taxon>Fabaceae</taxon>
        <taxon>Papilionoideae</taxon>
        <taxon>50 kb inversion clade</taxon>
        <taxon>dalbergioids sensu lato</taxon>
        <taxon>Dalbergieae</taxon>
        <taxon>Pterocarpus clade</taxon>
        <taxon>Arachis</taxon>
    </lineage>
</organism>
<dbReference type="Pfam" id="PF07727">
    <property type="entry name" value="RVT_2"/>
    <property type="match status" value="1"/>
</dbReference>
<evidence type="ECO:0000259" key="1">
    <source>
        <dbReference type="Pfam" id="PF07727"/>
    </source>
</evidence>
<dbReference type="Proteomes" id="UP000515211">
    <property type="component" value="Chromosome 8"/>
</dbReference>